<comment type="catalytic activity">
    <reaction evidence="14 15">
        <text>DNA(n) + a 2'-deoxyribonucleoside 5'-triphosphate = DNA(n+1) + diphosphate</text>
        <dbReference type="Rhea" id="RHEA:22508"/>
        <dbReference type="Rhea" id="RHEA-COMP:17339"/>
        <dbReference type="Rhea" id="RHEA-COMP:17340"/>
        <dbReference type="ChEBI" id="CHEBI:33019"/>
        <dbReference type="ChEBI" id="CHEBI:61560"/>
        <dbReference type="ChEBI" id="CHEBI:173112"/>
        <dbReference type="EC" id="2.7.7.7"/>
    </reaction>
</comment>
<dbReference type="InterPro" id="IPR001126">
    <property type="entry name" value="UmuC"/>
</dbReference>
<dbReference type="Pfam" id="PF00817">
    <property type="entry name" value="IMS"/>
    <property type="match status" value="1"/>
</dbReference>
<evidence type="ECO:0000256" key="13">
    <source>
        <dbReference type="ARBA" id="ARBA00023204"/>
    </source>
</evidence>
<sequence>MVQAIVFPQEEDAMPRIVAHVDMNAFFAAIEQNAHPEWKNEPIVVCVFSGRTLDSGVVSSASYDARKLGVRAGMPIVQAKQLCAKGHFVPVNHTLYGQISDQIFTRLFAYGDAVEMASIDEAYADLTQKTQGDYAHAERLMREFQQKIQKEFNLGCSVGIAPNKLLAKIASDFQKPNGFTIVKPESVQSFLDPLPVKSLLGIGPKTEQQLVEKNIHTIAQLRACGAGELVALFGAARGQYFFHASRGIDESPLETNYEKQQRSSIWTLQRDTQDWNELRALVREKALELWDETAAQGKFFTQISVVGVDIALKQMTRSTTLNVACVSSEQLFSEVEQLFQSLLSNAPLPLRRVGLRVGGFASPPKQKRLNEFFG</sequence>
<dbReference type="Pfam" id="PF11799">
    <property type="entry name" value="IMS_C"/>
    <property type="match status" value="1"/>
</dbReference>
<dbReference type="Gene3D" id="3.30.70.270">
    <property type="match status" value="1"/>
</dbReference>
<feature type="active site" evidence="15">
    <location>
        <position position="121"/>
    </location>
</feature>
<evidence type="ECO:0000256" key="6">
    <source>
        <dbReference type="ARBA" id="ARBA00022695"/>
    </source>
</evidence>
<keyword evidence="7 15" id="KW-0235">DNA replication</keyword>
<dbReference type="HAMAP" id="MF_01113">
    <property type="entry name" value="DNApol_IV"/>
    <property type="match status" value="1"/>
</dbReference>
<keyword evidence="4 15" id="KW-0963">Cytoplasm</keyword>
<evidence type="ECO:0000256" key="14">
    <source>
        <dbReference type="ARBA" id="ARBA00049244"/>
    </source>
</evidence>
<keyword evidence="12 15" id="KW-0238">DNA-binding</keyword>
<dbReference type="CDD" id="cd03586">
    <property type="entry name" value="PolY_Pol_IV_kappa"/>
    <property type="match status" value="1"/>
</dbReference>
<evidence type="ECO:0000256" key="15">
    <source>
        <dbReference type="HAMAP-Rule" id="MF_01113"/>
    </source>
</evidence>
<accession>A0A7T9DJ67</accession>
<keyword evidence="8 15" id="KW-0479">Metal-binding</keyword>
<dbReference type="GO" id="GO:0003887">
    <property type="term" value="F:DNA-directed DNA polymerase activity"/>
    <property type="evidence" value="ECO:0007669"/>
    <property type="project" value="UniProtKB-UniRule"/>
</dbReference>
<evidence type="ECO:0000256" key="7">
    <source>
        <dbReference type="ARBA" id="ARBA00022705"/>
    </source>
</evidence>
<proteinExistence type="inferred from homology"/>
<dbReference type="GO" id="GO:0005737">
    <property type="term" value="C:cytoplasm"/>
    <property type="evidence" value="ECO:0007669"/>
    <property type="project" value="UniProtKB-SubCell"/>
</dbReference>
<evidence type="ECO:0000256" key="1">
    <source>
        <dbReference type="ARBA" id="ARBA00004496"/>
    </source>
</evidence>
<evidence type="ECO:0000259" key="16">
    <source>
        <dbReference type="PROSITE" id="PS50173"/>
    </source>
</evidence>
<evidence type="ECO:0000256" key="10">
    <source>
        <dbReference type="ARBA" id="ARBA00022842"/>
    </source>
</evidence>
<dbReference type="InterPro" id="IPR036775">
    <property type="entry name" value="DNA_pol_Y-fam_lit_finger_sf"/>
</dbReference>
<dbReference type="InterPro" id="IPR043502">
    <property type="entry name" value="DNA/RNA_pol_sf"/>
</dbReference>
<keyword evidence="6 15" id="KW-0548">Nucleotidyltransferase</keyword>
<evidence type="ECO:0000256" key="12">
    <source>
        <dbReference type="ARBA" id="ARBA00023125"/>
    </source>
</evidence>
<dbReference type="InterPro" id="IPR017961">
    <property type="entry name" value="DNA_pol_Y-fam_little_finger"/>
</dbReference>
<dbReference type="InterPro" id="IPR043128">
    <property type="entry name" value="Rev_trsase/Diguanyl_cyclase"/>
</dbReference>
<evidence type="ECO:0000256" key="2">
    <source>
        <dbReference type="ARBA" id="ARBA00010945"/>
    </source>
</evidence>
<dbReference type="GO" id="GO:0006281">
    <property type="term" value="P:DNA repair"/>
    <property type="evidence" value="ECO:0007669"/>
    <property type="project" value="UniProtKB-UniRule"/>
</dbReference>
<dbReference type="Gene3D" id="1.10.150.20">
    <property type="entry name" value="5' to 3' exonuclease, C-terminal subdomain"/>
    <property type="match status" value="1"/>
</dbReference>
<evidence type="ECO:0000256" key="4">
    <source>
        <dbReference type="ARBA" id="ARBA00022490"/>
    </source>
</evidence>
<dbReference type="GO" id="GO:0006261">
    <property type="term" value="P:DNA-templated DNA replication"/>
    <property type="evidence" value="ECO:0007669"/>
    <property type="project" value="UniProtKB-UniRule"/>
</dbReference>
<dbReference type="GO" id="GO:0003684">
    <property type="term" value="F:damaged DNA binding"/>
    <property type="evidence" value="ECO:0007669"/>
    <property type="project" value="InterPro"/>
</dbReference>
<feature type="binding site" evidence="15">
    <location>
        <position position="22"/>
    </location>
    <ligand>
        <name>Mg(2+)</name>
        <dbReference type="ChEBI" id="CHEBI:18420"/>
    </ligand>
</feature>
<keyword evidence="10 15" id="KW-0460">Magnesium</keyword>
<protein>
    <recommendedName>
        <fullName evidence="15">DNA polymerase IV</fullName>
        <shortName evidence="15">Pol IV</shortName>
        <ecNumber evidence="15">2.7.7.7</ecNumber>
    </recommendedName>
</protein>
<feature type="site" description="Substrate discrimination" evidence="15">
    <location>
        <position position="27"/>
    </location>
</feature>
<organism evidence="17">
    <name type="scientific">Candidatus Iainarchaeum sp</name>
    <dbReference type="NCBI Taxonomy" id="3101447"/>
    <lineage>
        <taxon>Archaea</taxon>
        <taxon>Candidatus Iainarchaeota</taxon>
        <taxon>Candidatus Iainarchaeia</taxon>
        <taxon>Candidatus Iainarchaeales</taxon>
        <taxon>Candidatus Iainarchaeaceae</taxon>
        <taxon>Candidatus Iainarchaeum</taxon>
    </lineage>
</organism>
<comment type="subcellular location">
    <subcellularLocation>
        <location evidence="1 15">Cytoplasm</location>
    </subcellularLocation>
</comment>
<keyword evidence="9 15" id="KW-0227">DNA damage</keyword>
<comment type="subunit">
    <text evidence="15">Monomer.</text>
</comment>
<dbReference type="InterPro" id="IPR022880">
    <property type="entry name" value="DNApol_IV"/>
</dbReference>
<dbReference type="EC" id="2.7.7.7" evidence="15"/>
<evidence type="ECO:0000256" key="11">
    <source>
        <dbReference type="ARBA" id="ARBA00022932"/>
    </source>
</evidence>
<keyword evidence="13 15" id="KW-0234">DNA repair</keyword>
<evidence type="ECO:0000313" key="17">
    <source>
        <dbReference type="EMBL" id="QQR92334.1"/>
    </source>
</evidence>
<dbReference type="NCBIfam" id="NF002677">
    <property type="entry name" value="PRK02406.1"/>
    <property type="match status" value="1"/>
</dbReference>
<comment type="similarity">
    <text evidence="2 15">Belongs to the DNA polymerase type-Y family.</text>
</comment>
<dbReference type="PROSITE" id="PS50173">
    <property type="entry name" value="UMUC"/>
    <property type="match status" value="1"/>
</dbReference>
<dbReference type="PANTHER" id="PTHR11076:SF33">
    <property type="entry name" value="DNA POLYMERASE KAPPA"/>
    <property type="match status" value="1"/>
</dbReference>
<gene>
    <name evidence="17" type="primary">dinB</name>
    <name evidence="15" type="synonym">dbh</name>
    <name evidence="17" type="ORF">IPJ89_04225</name>
</gene>
<dbReference type="SUPFAM" id="SSF100879">
    <property type="entry name" value="Lesion bypass DNA polymerase (Y-family), little finger domain"/>
    <property type="match status" value="1"/>
</dbReference>
<feature type="domain" description="UmuC" evidence="16">
    <location>
        <begin position="18"/>
        <end position="203"/>
    </location>
</feature>
<feature type="binding site" evidence="15">
    <location>
        <position position="120"/>
    </location>
    <ligand>
        <name>Mg(2+)</name>
        <dbReference type="ChEBI" id="CHEBI:18420"/>
    </ligand>
</feature>
<dbReference type="Pfam" id="PF21999">
    <property type="entry name" value="IMS_HHH_1"/>
    <property type="match status" value="1"/>
</dbReference>
<dbReference type="Gene3D" id="3.30.1490.100">
    <property type="entry name" value="DNA polymerase, Y-family, little finger domain"/>
    <property type="match status" value="1"/>
</dbReference>
<keyword evidence="3 15" id="KW-0515">Mutator protein</keyword>
<keyword evidence="5 15" id="KW-0808">Transferase</keyword>
<dbReference type="GO" id="GO:0000287">
    <property type="term" value="F:magnesium ion binding"/>
    <property type="evidence" value="ECO:0007669"/>
    <property type="project" value="UniProtKB-UniRule"/>
</dbReference>
<dbReference type="EMBL" id="CP064981">
    <property type="protein sequence ID" value="QQR92334.1"/>
    <property type="molecule type" value="Genomic_DNA"/>
</dbReference>
<evidence type="ECO:0000256" key="3">
    <source>
        <dbReference type="ARBA" id="ARBA00022457"/>
    </source>
</evidence>
<dbReference type="PANTHER" id="PTHR11076">
    <property type="entry name" value="DNA REPAIR POLYMERASE UMUC / TRANSFERASE FAMILY MEMBER"/>
    <property type="match status" value="1"/>
</dbReference>
<dbReference type="Gene3D" id="3.40.1170.60">
    <property type="match status" value="1"/>
</dbReference>
<comment type="function">
    <text evidence="15">Poorly processive, error-prone DNA polymerase involved in untargeted mutagenesis. Copies undamaged DNA at stalled replication forks, which arise in vivo from mismatched or misaligned primer ends. These misaligned primers can be extended by PolIV. Exhibits no 3'-5' exonuclease (proofreading) activity. May be involved in translesional synthesis.</text>
</comment>
<evidence type="ECO:0000256" key="9">
    <source>
        <dbReference type="ARBA" id="ARBA00022763"/>
    </source>
</evidence>
<dbReference type="Proteomes" id="UP000596004">
    <property type="component" value="Chromosome"/>
</dbReference>
<evidence type="ECO:0000256" key="8">
    <source>
        <dbReference type="ARBA" id="ARBA00022723"/>
    </source>
</evidence>
<reference evidence="17" key="1">
    <citation type="submission" date="2020-11" db="EMBL/GenBank/DDBJ databases">
        <title>Connecting structure to function with the recovery of over 1000 high-quality activated sludge metagenome-assembled genomes encoding full-length rRNA genes using long-read sequencing.</title>
        <authorList>
            <person name="Singleton C.M."/>
            <person name="Petriglieri F."/>
            <person name="Kristensen J.M."/>
            <person name="Kirkegaard R.H."/>
            <person name="Michaelsen T.Y."/>
            <person name="Andersen M.H."/>
            <person name="Karst S.M."/>
            <person name="Dueholm M.S."/>
            <person name="Nielsen P.H."/>
            <person name="Albertsen M."/>
        </authorList>
    </citation>
    <scope>NUCLEOTIDE SEQUENCE</scope>
    <source>
        <strain evidence="17">Fred_18-Q3-R57-64_BAT3C.431</strain>
    </source>
</reference>
<dbReference type="InterPro" id="IPR050116">
    <property type="entry name" value="DNA_polymerase-Y"/>
</dbReference>
<comment type="cofactor">
    <cofactor evidence="15">
        <name>Mg(2+)</name>
        <dbReference type="ChEBI" id="CHEBI:18420"/>
    </cofactor>
    <text evidence="15">Binds 2 magnesium ions per subunit.</text>
</comment>
<dbReference type="AlphaFoldDB" id="A0A7T9DJ67"/>
<name>A0A7T9DJ67_9ARCH</name>
<evidence type="ECO:0000256" key="5">
    <source>
        <dbReference type="ARBA" id="ARBA00022679"/>
    </source>
</evidence>
<keyword evidence="11 15" id="KW-0239">DNA-directed DNA polymerase</keyword>
<dbReference type="GO" id="GO:0042276">
    <property type="term" value="P:error-prone translesion synthesis"/>
    <property type="evidence" value="ECO:0007669"/>
    <property type="project" value="TreeGrafter"/>
</dbReference>
<dbReference type="InterPro" id="IPR053848">
    <property type="entry name" value="IMS_HHH_1"/>
</dbReference>
<dbReference type="SUPFAM" id="SSF56672">
    <property type="entry name" value="DNA/RNA polymerases"/>
    <property type="match status" value="1"/>
</dbReference>